<dbReference type="EMBL" id="CP040324">
    <property type="protein sequence ID" value="QHB28145.1"/>
    <property type="molecule type" value="Genomic_DNA"/>
</dbReference>
<organism evidence="2 3">
    <name type="scientific">Pseudomonas monteilii</name>
    <dbReference type="NCBI Taxonomy" id="76759"/>
    <lineage>
        <taxon>Bacteria</taxon>
        <taxon>Pseudomonadati</taxon>
        <taxon>Pseudomonadota</taxon>
        <taxon>Gammaproteobacteria</taxon>
        <taxon>Pseudomonadales</taxon>
        <taxon>Pseudomonadaceae</taxon>
        <taxon>Pseudomonas</taxon>
    </lineage>
</organism>
<gene>
    <name evidence="2" type="ORF">TCK1_2799</name>
</gene>
<dbReference type="GO" id="GO:0000428">
    <property type="term" value="C:DNA-directed RNA polymerase complex"/>
    <property type="evidence" value="ECO:0007669"/>
    <property type="project" value="UniProtKB-KW"/>
</dbReference>
<evidence type="ECO:0000313" key="2">
    <source>
        <dbReference type="EMBL" id="QHB28145.1"/>
    </source>
</evidence>
<evidence type="ECO:0000313" key="3">
    <source>
        <dbReference type="Proteomes" id="UP000464593"/>
    </source>
</evidence>
<keyword evidence="2" id="KW-0804">Transcription</keyword>
<protein>
    <submittedName>
        <fullName evidence="2">DNA-directed RNA polymerase subunit beta</fullName>
    </submittedName>
</protein>
<feature type="transmembrane region" description="Helical" evidence="1">
    <location>
        <begin position="216"/>
        <end position="235"/>
    </location>
</feature>
<accession>A0AAE6V2H8</accession>
<reference evidence="2 3" key="1">
    <citation type="submission" date="2019-05" db="EMBL/GenBank/DDBJ databases">
        <title>Complete genome sequence of Pseudomonas Pseudomonas resinovorans.</title>
        <authorList>
            <person name="Chen H.-P."/>
        </authorList>
    </citation>
    <scope>NUCLEOTIDE SEQUENCE [LARGE SCALE GENOMIC DNA]</scope>
    <source>
        <strain evidence="2 3">TCU-CK1</strain>
    </source>
</reference>
<keyword evidence="1" id="KW-0812">Transmembrane</keyword>
<evidence type="ECO:0000256" key="1">
    <source>
        <dbReference type="SAM" id="Phobius"/>
    </source>
</evidence>
<name>A0AAE6V2H8_9PSED</name>
<keyword evidence="1" id="KW-0472">Membrane</keyword>
<dbReference type="Proteomes" id="UP000464593">
    <property type="component" value="Chromosome"/>
</dbReference>
<dbReference type="InterPro" id="IPR043733">
    <property type="entry name" value="DUF5677"/>
</dbReference>
<sequence>MELSLEHLPKEHDLRKLVYIEAKAVELMRSIFCAYKLHKEELGNLSSEMLMAYLFTERQIRHAESFSLLKGQSDKLLVSRTMFEGALFLAYAVKRKGNEIADKWKLHFYTQWIERANDKDFPPEMRRQIDINRNDIDRFFRKKTHGQAVYSSKWITTNIHDIALCLDDACKSMYDNYYRPMAEYHHWSSLSLFEYSHVNDSDEGSMTSRIVSTINAYLISTFSSLLVVKIFLTLFDRESSDGIKRLKEIEGVEEMLSELKFIKTKKVMMTSST</sequence>
<keyword evidence="1" id="KW-1133">Transmembrane helix</keyword>
<proteinExistence type="predicted"/>
<dbReference type="AlphaFoldDB" id="A0AAE6V2H8"/>
<keyword evidence="2" id="KW-0240">DNA-directed RNA polymerase</keyword>
<dbReference type="Pfam" id="PF18928">
    <property type="entry name" value="DUF5677"/>
    <property type="match status" value="1"/>
</dbReference>